<keyword evidence="4" id="KW-1185">Reference proteome</keyword>
<dbReference type="Gene3D" id="3.30.565.10">
    <property type="entry name" value="Histidine kinase-like ATPase, C-terminal domain"/>
    <property type="match status" value="1"/>
</dbReference>
<dbReference type="PANTHER" id="PTHR35526:SF3">
    <property type="entry name" value="ANTI-SIGMA-F FACTOR RSBW"/>
    <property type="match status" value="1"/>
</dbReference>
<evidence type="ECO:0000313" key="4">
    <source>
        <dbReference type="Proteomes" id="UP000183413"/>
    </source>
</evidence>
<dbReference type="InterPro" id="IPR003594">
    <property type="entry name" value="HATPase_dom"/>
</dbReference>
<dbReference type="Proteomes" id="UP000183413">
    <property type="component" value="Unassembled WGS sequence"/>
</dbReference>
<dbReference type="STRING" id="1993.SAMN04489713_11279"/>
<dbReference type="GO" id="GO:0004674">
    <property type="term" value="F:protein serine/threonine kinase activity"/>
    <property type="evidence" value="ECO:0007669"/>
    <property type="project" value="UniProtKB-KW"/>
</dbReference>
<keyword evidence="1" id="KW-0808">Transferase</keyword>
<dbReference type="InParanoid" id="A0A1I5NAL6"/>
<dbReference type="AlphaFoldDB" id="A0A1I5NAL6"/>
<name>A0A1I5NAL6_9ACTN</name>
<evidence type="ECO:0000256" key="1">
    <source>
        <dbReference type="ARBA" id="ARBA00022527"/>
    </source>
</evidence>
<dbReference type="InterPro" id="IPR050267">
    <property type="entry name" value="Anti-sigma-factor_SerPK"/>
</dbReference>
<dbReference type="Pfam" id="PF13581">
    <property type="entry name" value="HATPase_c_2"/>
    <property type="match status" value="1"/>
</dbReference>
<accession>A0A1I5NAL6</accession>
<keyword evidence="1" id="KW-0723">Serine/threonine-protein kinase</keyword>
<dbReference type="PANTHER" id="PTHR35526">
    <property type="entry name" value="ANTI-SIGMA-F FACTOR RSBW-RELATED"/>
    <property type="match status" value="1"/>
</dbReference>
<protein>
    <recommendedName>
        <fullName evidence="2">Histidine kinase/HSP90-like ATPase domain-containing protein</fullName>
    </recommendedName>
</protein>
<gene>
    <name evidence="3" type="ORF">SAMN04489713_11279</name>
</gene>
<proteinExistence type="predicted"/>
<keyword evidence="1" id="KW-0418">Kinase</keyword>
<evidence type="ECO:0000313" key="3">
    <source>
        <dbReference type="EMBL" id="SFP18794.1"/>
    </source>
</evidence>
<sequence length="164" mass="18027">MSATPIMDIDPQNIFSENFRAYPETVYLARELVKSALASWGLGAFEGDAVLIMSELASNAARLCEGRIIRVWISRIDQGVELCVWDDHPGRPVMQQPHQSRTSGRGLILVQAFATGGCGWFELGEGKAVWSRIAIDHGYMLGAARRAGSPIVSPLRHVDRPLHS</sequence>
<dbReference type="SUPFAM" id="SSF55874">
    <property type="entry name" value="ATPase domain of HSP90 chaperone/DNA topoisomerase II/histidine kinase"/>
    <property type="match status" value="1"/>
</dbReference>
<dbReference type="EMBL" id="FOVH01000012">
    <property type="protein sequence ID" value="SFP18794.1"/>
    <property type="molecule type" value="Genomic_DNA"/>
</dbReference>
<dbReference type="InterPro" id="IPR036890">
    <property type="entry name" value="HATPase_C_sf"/>
</dbReference>
<dbReference type="CDD" id="cd16936">
    <property type="entry name" value="HATPase_RsbW-like"/>
    <property type="match status" value="1"/>
</dbReference>
<feature type="domain" description="Histidine kinase/HSP90-like ATPase" evidence="2">
    <location>
        <begin position="19"/>
        <end position="114"/>
    </location>
</feature>
<organism evidence="3 4">
    <name type="scientific">Actinomadura madurae</name>
    <dbReference type="NCBI Taxonomy" id="1993"/>
    <lineage>
        <taxon>Bacteria</taxon>
        <taxon>Bacillati</taxon>
        <taxon>Actinomycetota</taxon>
        <taxon>Actinomycetes</taxon>
        <taxon>Streptosporangiales</taxon>
        <taxon>Thermomonosporaceae</taxon>
        <taxon>Actinomadura</taxon>
    </lineage>
</organism>
<reference evidence="3 4" key="1">
    <citation type="submission" date="2016-10" db="EMBL/GenBank/DDBJ databases">
        <authorList>
            <person name="de Groot N.N."/>
        </authorList>
    </citation>
    <scope>NUCLEOTIDE SEQUENCE [LARGE SCALE GENOMIC DNA]</scope>
    <source>
        <strain evidence="3 4">DSM 43067</strain>
    </source>
</reference>
<evidence type="ECO:0000259" key="2">
    <source>
        <dbReference type="Pfam" id="PF13581"/>
    </source>
</evidence>